<dbReference type="GO" id="GO:0005634">
    <property type="term" value="C:nucleus"/>
    <property type="evidence" value="ECO:0007669"/>
    <property type="project" value="TreeGrafter"/>
</dbReference>
<evidence type="ECO:0000256" key="2">
    <source>
        <dbReference type="ARBA" id="ARBA00022840"/>
    </source>
</evidence>
<dbReference type="InterPro" id="IPR027417">
    <property type="entry name" value="P-loop_NTPase"/>
</dbReference>
<dbReference type="GO" id="GO:0016887">
    <property type="term" value="F:ATP hydrolysis activity"/>
    <property type="evidence" value="ECO:0007669"/>
    <property type="project" value="InterPro"/>
</dbReference>
<sequence>MSNENLMRTPCCFSGIGSKWPGTAWRKVTIWQKPSKRSMMDWSINSLDGILLLAVLFKLPNERKPFMEIRGALHAIEKIACSVKYKEPVLFFGETGTGKTTLVQNLAFRLCQKLTVSNLSQQSDVPDFFFGVSGGTLLSVAERPWRMYKPFDPVKSGKKRFDEQLGRQERHREWEWILLDEVNLASDETLQRIGWELGGEGSLSLAEGMLPFIRRHSNYCMYASMNPAADAGKRDLPQSIGCRFRVH</sequence>
<evidence type="ECO:0000256" key="1">
    <source>
        <dbReference type="ARBA" id="ARBA00022741"/>
    </source>
</evidence>
<keyword evidence="5" id="KW-1185">Reference proteome</keyword>
<proteinExistence type="predicted"/>
<name>A0A2I0JYV3_PUNGR</name>
<dbReference type="AlphaFoldDB" id="A0A2I0JYV3"/>
<keyword evidence="1" id="KW-0547">Nucleotide-binding</keyword>
<evidence type="ECO:0000313" key="4">
    <source>
        <dbReference type="EMBL" id="PKI61495.1"/>
    </source>
</evidence>
<dbReference type="Gene3D" id="3.40.50.300">
    <property type="entry name" value="P-loop containing nucleotide triphosphate hydrolases"/>
    <property type="match status" value="1"/>
</dbReference>
<dbReference type="GO" id="GO:0005524">
    <property type="term" value="F:ATP binding"/>
    <property type="evidence" value="ECO:0007669"/>
    <property type="project" value="UniProtKB-KW"/>
</dbReference>
<organism evidence="4 5">
    <name type="scientific">Punica granatum</name>
    <name type="common">Pomegranate</name>
    <dbReference type="NCBI Taxonomy" id="22663"/>
    <lineage>
        <taxon>Eukaryota</taxon>
        <taxon>Viridiplantae</taxon>
        <taxon>Streptophyta</taxon>
        <taxon>Embryophyta</taxon>
        <taxon>Tracheophyta</taxon>
        <taxon>Spermatophyta</taxon>
        <taxon>Magnoliopsida</taxon>
        <taxon>eudicotyledons</taxon>
        <taxon>Gunneridae</taxon>
        <taxon>Pentapetalae</taxon>
        <taxon>rosids</taxon>
        <taxon>malvids</taxon>
        <taxon>Myrtales</taxon>
        <taxon>Lythraceae</taxon>
        <taxon>Punica</taxon>
    </lineage>
</organism>
<dbReference type="PANTHER" id="PTHR48103:SF2">
    <property type="entry name" value="MIDASIN"/>
    <property type="match status" value="1"/>
</dbReference>
<evidence type="ECO:0000313" key="5">
    <source>
        <dbReference type="Proteomes" id="UP000233551"/>
    </source>
</evidence>
<keyword evidence="2" id="KW-0067">ATP-binding</keyword>
<dbReference type="EMBL" id="PGOL01001031">
    <property type="protein sequence ID" value="PKI61495.1"/>
    <property type="molecule type" value="Genomic_DNA"/>
</dbReference>
<dbReference type="InterPro" id="IPR025662">
    <property type="entry name" value="Sigma_54_int_dom_ATP-bd_1"/>
</dbReference>
<dbReference type="PROSITE" id="PS00675">
    <property type="entry name" value="SIGMA54_INTERACT_1"/>
    <property type="match status" value="1"/>
</dbReference>
<comment type="caution">
    <text evidence="4">The sequence shown here is derived from an EMBL/GenBank/DDBJ whole genome shotgun (WGS) entry which is preliminary data.</text>
</comment>
<protein>
    <recommendedName>
        <fullName evidence="3">ATPase dynein-related AAA domain-containing protein</fullName>
    </recommendedName>
</protein>
<dbReference type="SUPFAM" id="SSF52540">
    <property type="entry name" value="P-loop containing nucleoside triphosphate hydrolases"/>
    <property type="match status" value="1"/>
</dbReference>
<dbReference type="GO" id="GO:0000027">
    <property type="term" value="P:ribosomal large subunit assembly"/>
    <property type="evidence" value="ECO:0007669"/>
    <property type="project" value="TreeGrafter"/>
</dbReference>
<evidence type="ECO:0000259" key="3">
    <source>
        <dbReference type="Pfam" id="PF07728"/>
    </source>
</evidence>
<reference evidence="4 5" key="1">
    <citation type="submission" date="2017-11" db="EMBL/GenBank/DDBJ databases">
        <title>De-novo sequencing of pomegranate (Punica granatum L.) genome.</title>
        <authorList>
            <person name="Akparov Z."/>
            <person name="Amiraslanov A."/>
            <person name="Hajiyeva S."/>
            <person name="Abbasov M."/>
            <person name="Kaur K."/>
            <person name="Hamwieh A."/>
            <person name="Solovyev V."/>
            <person name="Salamov A."/>
            <person name="Braich B."/>
            <person name="Kosarev P."/>
            <person name="Mahmoud A."/>
            <person name="Hajiyev E."/>
            <person name="Babayeva S."/>
            <person name="Izzatullayeva V."/>
            <person name="Mammadov A."/>
            <person name="Mammadov A."/>
            <person name="Sharifova S."/>
            <person name="Ojaghi J."/>
            <person name="Eynullazada K."/>
            <person name="Bayramov B."/>
            <person name="Abdulazimova A."/>
            <person name="Shahmuradov I."/>
        </authorList>
    </citation>
    <scope>NUCLEOTIDE SEQUENCE [LARGE SCALE GENOMIC DNA]</scope>
    <source>
        <strain evidence="5">cv. AG2017</strain>
        <tissue evidence="4">Leaf</tissue>
    </source>
</reference>
<dbReference type="PANTHER" id="PTHR48103">
    <property type="entry name" value="MIDASIN-RELATED"/>
    <property type="match status" value="1"/>
</dbReference>
<dbReference type="STRING" id="22663.A0A2I0JYV3"/>
<dbReference type="GO" id="GO:0000055">
    <property type="term" value="P:ribosomal large subunit export from nucleus"/>
    <property type="evidence" value="ECO:0007669"/>
    <property type="project" value="TreeGrafter"/>
</dbReference>
<dbReference type="Pfam" id="PF07728">
    <property type="entry name" value="AAA_5"/>
    <property type="match status" value="1"/>
</dbReference>
<dbReference type="InterPro" id="IPR011704">
    <property type="entry name" value="ATPase_dyneun-rel_AAA"/>
</dbReference>
<gene>
    <name evidence="4" type="ORF">CRG98_018120</name>
</gene>
<accession>A0A2I0JYV3</accession>
<dbReference type="GO" id="GO:0030687">
    <property type="term" value="C:preribosome, large subunit precursor"/>
    <property type="evidence" value="ECO:0007669"/>
    <property type="project" value="TreeGrafter"/>
</dbReference>
<dbReference type="Proteomes" id="UP000233551">
    <property type="component" value="Unassembled WGS sequence"/>
</dbReference>
<feature type="domain" description="ATPase dynein-related AAA" evidence="3">
    <location>
        <begin position="88"/>
        <end position="191"/>
    </location>
</feature>